<dbReference type="EMBL" id="QFLI01000004">
    <property type="protein sequence ID" value="PXY01053.1"/>
    <property type="molecule type" value="Genomic_DNA"/>
</dbReference>
<accession>A0A2V3ZXT3</accession>
<dbReference type="PANTHER" id="PTHR38659">
    <property type="entry name" value="METAL-DEPENDENT PHOSPHOHYDROLASE"/>
    <property type="match status" value="1"/>
</dbReference>
<evidence type="ECO:0000313" key="2">
    <source>
        <dbReference type="EMBL" id="PXY01053.1"/>
    </source>
</evidence>
<dbReference type="InterPro" id="IPR006675">
    <property type="entry name" value="HDIG_dom"/>
</dbReference>
<dbReference type="SUPFAM" id="SSF109604">
    <property type="entry name" value="HD-domain/PDEase-like"/>
    <property type="match status" value="1"/>
</dbReference>
<comment type="caution">
    <text evidence="2">The sequence shown here is derived from an EMBL/GenBank/DDBJ whole genome shotgun (WGS) entry which is preliminary data.</text>
</comment>
<dbReference type="Proteomes" id="UP000248079">
    <property type="component" value="Unassembled WGS sequence"/>
</dbReference>
<evidence type="ECO:0000259" key="1">
    <source>
        <dbReference type="Pfam" id="PF01966"/>
    </source>
</evidence>
<dbReference type="Gene3D" id="1.10.3210.10">
    <property type="entry name" value="Hypothetical protein af1432"/>
    <property type="match status" value="1"/>
</dbReference>
<reference evidence="2 3" key="1">
    <citation type="submission" date="2018-05" db="EMBL/GenBank/DDBJ databases">
        <title>Marinifilum breve JC075T sp. nov., a marine bacterium isolated from Yongle Blue Hole in the South China Sea.</title>
        <authorList>
            <person name="Fu T."/>
        </authorList>
    </citation>
    <scope>NUCLEOTIDE SEQUENCE [LARGE SCALE GENOMIC DNA]</scope>
    <source>
        <strain evidence="2 3">JC075</strain>
    </source>
</reference>
<protein>
    <submittedName>
        <fullName evidence="2">Hydrolase</fullName>
    </submittedName>
</protein>
<dbReference type="RefSeq" id="WP_110360685.1">
    <property type="nucleotide sequence ID" value="NZ_QFLI01000004.1"/>
</dbReference>
<dbReference type="AlphaFoldDB" id="A0A2V3ZXT3"/>
<proteinExistence type="predicted"/>
<dbReference type="PANTHER" id="PTHR38659:SF2">
    <property type="entry name" value="HDIG DOMAIN PROTEIN"/>
    <property type="match status" value="1"/>
</dbReference>
<dbReference type="NCBIfam" id="TIGR00277">
    <property type="entry name" value="HDIG"/>
    <property type="match status" value="1"/>
</dbReference>
<dbReference type="InterPro" id="IPR006674">
    <property type="entry name" value="HD_domain"/>
</dbReference>
<sequence length="191" mass="21919">MTHIPNREEALELLTTYTKNPSLIIHAKAVEACMRYYARKHGEDEEKWGVVGLVHDMDWEQFPEEHTKKTREILEAANWPEEYIRAVESHAYLTCTEVIPESLMEKTIYAVDELTGLIRTTALIRPSKSVLDVKVKSVKRNWKNKRFAAGVDRTVIERGAAMLGMEIPDLIHDCIEAMKEVAEELELKGNL</sequence>
<keyword evidence="3" id="KW-1185">Reference proteome</keyword>
<dbReference type="Pfam" id="PF01966">
    <property type="entry name" value="HD"/>
    <property type="match status" value="1"/>
</dbReference>
<name>A0A2V3ZXT3_9BACT</name>
<dbReference type="OrthoDB" id="9801160at2"/>
<keyword evidence="2" id="KW-0378">Hydrolase</keyword>
<evidence type="ECO:0000313" key="3">
    <source>
        <dbReference type="Proteomes" id="UP000248079"/>
    </source>
</evidence>
<dbReference type="GO" id="GO:0016787">
    <property type="term" value="F:hydrolase activity"/>
    <property type="evidence" value="ECO:0007669"/>
    <property type="project" value="UniProtKB-KW"/>
</dbReference>
<feature type="domain" description="HD" evidence="1">
    <location>
        <begin position="24"/>
        <end position="94"/>
    </location>
</feature>
<organism evidence="2 3">
    <name type="scientific">Marinifilum breve</name>
    <dbReference type="NCBI Taxonomy" id="2184082"/>
    <lineage>
        <taxon>Bacteria</taxon>
        <taxon>Pseudomonadati</taxon>
        <taxon>Bacteroidota</taxon>
        <taxon>Bacteroidia</taxon>
        <taxon>Marinilabiliales</taxon>
        <taxon>Marinifilaceae</taxon>
    </lineage>
</organism>
<gene>
    <name evidence="2" type="ORF">DF185_10385</name>
</gene>